<reference evidence="1 2" key="1">
    <citation type="submission" date="2017-07" db="EMBL/GenBank/DDBJ databases">
        <authorList>
            <person name="Talla V."/>
            <person name="Backstrom N."/>
        </authorList>
    </citation>
    <scope>NUCLEOTIDE SEQUENCE [LARGE SCALE GENOMIC DNA]</scope>
</reference>
<dbReference type="Proteomes" id="UP000324832">
    <property type="component" value="Unassembled WGS sequence"/>
</dbReference>
<name>A0A5E4QM66_9NEOP</name>
<evidence type="ECO:0000313" key="1">
    <source>
        <dbReference type="EMBL" id="VVC98750.1"/>
    </source>
</evidence>
<proteinExistence type="predicted"/>
<accession>A0A5E4QM66</accession>
<protein>
    <submittedName>
        <fullName evidence="1">Uncharacterized protein</fullName>
    </submittedName>
</protein>
<organism evidence="1 2">
    <name type="scientific">Leptidea sinapis</name>
    <dbReference type="NCBI Taxonomy" id="189913"/>
    <lineage>
        <taxon>Eukaryota</taxon>
        <taxon>Metazoa</taxon>
        <taxon>Ecdysozoa</taxon>
        <taxon>Arthropoda</taxon>
        <taxon>Hexapoda</taxon>
        <taxon>Insecta</taxon>
        <taxon>Pterygota</taxon>
        <taxon>Neoptera</taxon>
        <taxon>Endopterygota</taxon>
        <taxon>Lepidoptera</taxon>
        <taxon>Glossata</taxon>
        <taxon>Ditrysia</taxon>
        <taxon>Papilionoidea</taxon>
        <taxon>Pieridae</taxon>
        <taxon>Dismorphiinae</taxon>
        <taxon>Leptidea</taxon>
    </lineage>
</organism>
<keyword evidence="2" id="KW-1185">Reference proteome</keyword>
<gene>
    <name evidence="1" type="ORF">LSINAPIS_LOCUS9774</name>
</gene>
<sequence length="92" mass="10752">MGAKSIPQYTSTMLTRKTLDRKEEAKLQTALIELQKRQDLCAKLITERDGNEREFMNVLDTNQKPKIELSSLHKDYTNIIDDRDRLQKLTSQ</sequence>
<dbReference type="EMBL" id="FZQP02003778">
    <property type="protein sequence ID" value="VVC98750.1"/>
    <property type="molecule type" value="Genomic_DNA"/>
</dbReference>
<dbReference type="AlphaFoldDB" id="A0A5E4QM66"/>
<evidence type="ECO:0000313" key="2">
    <source>
        <dbReference type="Proteomes" id="UP000324832"/>
    </source>
</evidence>